<proteinExistence type="predicted"/>
<dbReference type="Gene3D" id="3.30.10.20">
    <property type="match status" value="1"/>
</dbReference>
<gene>
    <name evidence="3" type="ORF">CLV83_0699</name>
</gene>
<dbReference type="InterPro" id="IPR005543">
    <property type="entry name" value="PASTA_dom"/>
</dbReference>
<dbReference type="Proteomes" id="UP000294546">
    <property type="component" value="Unassembled WGS sequence"/>
</dbReference>
<name>A0A4R1GR20_9GAMM</name>
<dbReference type="RefSeq" id="WP_132287523.1">
    <property type="nucleotide sequence ID" value="NZ_SMFU01000007.1"/>
</dbReference>
<keyword evidence="4" id="KW-1185">Reference proteome</keyword>
<keyword evidence="1" id="KW-0175">Coiled coil</keyword>
<feature type="coiled-coil region" evidence="1">
    <location>
        <begin position="206"/>
        <end position="233"/>
    </location>
</feature>
<dbReference type="EMBL" id="SMFU01000007">
    <property type="protein sequence ID" value="TCK08609.1"/>
    <property type="molecule type" value="Genomic_DNA"/>
</dbReference>
<evidence type="ECO:0000259" key="2">
    <source>
        <dbReference type="Pfam" id="PF03793"/>
    </source>
</evidence>
<evidence type="ECO:0000256" key="1">
    <source>
        <dbReference type="SAM" id="Coils"/>
    </source>
</evidence>
<dbReference type="OrthoDB" id="6190421at2"/>
<reference evidence="3 4" key="1">
    <citation type="submission" date="2019-03" db="EMBL/GenBank/DDBJ databases">
        <title>Genomic Encyclopedia of Archaeal and Bacterial Type Strains, Phase II (KMG-II): from individual species to whole genera.</title>
        <authorList>
            <person name="Goeker M."/>
        </authorList>
    </citation>
    <scope>NUCLEOTIDE SEQUENCE [LARGE SCALE GENOMIC DNA]</scope>
    <source>
        <strain evidence="3 4">DSM 27697</strain>
    </source>
</reference>
<dbReference type="CDD" id="cd06577">
    <property type="entry name" value="PASTA_pknB"/>
    <property type="match status" value="1"/>
</dbReference>
<comment type="caution">
    <text evidence="3">The sequence shown here is derived from an EMBL/GenBank/DDBJ whole genome shotgun (WGS) entry which is preliminary data.</text>
</comment>
<dbReference type="Pfam" id="PF03793">
    <property type="entry name" value="PASTA"/>
    <property type="match status" value="1"/>
</dbReference>
<protein>
    <submittedName>
        <fullName evidence="3">PASTA domain-containing protein</fullName>
    </submittedName>
</protein>
<organism evidence="3 4">
    <name type="scientific">Marinobacterium mangrovicola</name>
    <dbReference type="NCBI Taxonomy" id="1476959"/>
    <lineage>
        <taxon>Bacteria</taxon>
        <taxon>Pseudomonadati</taxon>
        <taxon>Pseudomonadota</taxon>
        <taxon>Gammaproteobacteria</taxon>
        <taxon>Oceanospirillales</taxon>
        <taxon>Oceanospirillaceae</taxon>
        <taxon>Marinobacterium</taxon>
    </lineage>
</organism>
<evidence type="ECO:0000313" key="3">
    <source>
        <dbReference type="EMBL" id="TCK08609.1"/>
    </source>
</evidence>
<evidence type="ECO:0000313" key="4">
    <source>
        <dbReference type="Proteomes" id="UP000294546"/>
    </source>
</evidence>
<accession>A0A4R1GR20</accession>
<dbReference type="AlphaFoldDB" id="A0A4R1GR20"/>
<feature type="domain" description="PASTA" evidence="2">
    <location>
        <begin position="316"/>
        <end position="378"/>
    </location>
</feature>
<sequence length="384" mass="41162">MGKVVATVQLFTDEGKPASGHTLKLEAFNLEKNAWLAVASGKTDAKGNIQLTAGVVSGALAPALRLVEEGNPAPRVLSHGGLQTYNKRSQLLFLDFGKVERLEETAHALQYTQSRFSRSKETVAGAATVPTQTSMLTLNRVAIANPQLFTGVNVAAEVEPKITATPVIHAELLKNKEIQVLKARELELNADLMDKTRQNTLYAERIETADKQIAVLEQDLSSIRVEKQALSRELELIKTKQKQPAELEGMLLGLGARLDASAKQMKQEQLPYRIGNIKVDLHGALTPDGQSFVFGEGGGISTELINDAADAAEAQVPVPAIEGLTESAARRVLRSVGLRMSIAHQQLKPGQGVPGQAIGQHPASGGELPHGSEVMVVFGERTGD</sequence>